<dbReference type="EMBL" id="KN847319">
    <property type="protein sequence ID" value="KIW55992.1"/>
    <property type="molecule type" value="Genomic_DNA"/>
</dbReference>
<feature type="compositionally biased region" description="Polar residues" evidence="5">
    <location>
        <begin position="330"/>
        <end position="340"/>
    </location>
</feature>
<keyword evidence="2 4" id="KW-0442">Lipid degradation</keyword>
<proteinExistence type="predicted"/>
<feature type="compositionally biased region" description="Polar residues" evidence="5">
    <location>
        <begin position="78"/>
        <end position="98"/>
    </location>
</feature>
<reference evidence="7 8" key="1">
    <citation type="submission" date="2015-01" db="EMBL/GenBank/DDBJ databases">
        <title>The Genome Sequence of Exophiala xenobiotica CBS118157.</title>
        <authorList>
            <consortium name="The Broad Institute Genomics Platform"/>
            <person name="Cuomo C."/>
            <person name="de Hoog S."/>
            <person name="Gorbushina A."/>
            <person name="Stielow B."/>
            <person name="Teixiera M."/>
            <person name="Abouelleil A."/>
            <person name="Chapman S.B."/>
            <person name="Priest M."/>
            <person name="Young S.K."/>
            <person name="Wortman J."/>
            <person name="Nusbaum C."/>
            <person name="Birren B."/>
        </authorList>
    </citation>
    <scope>NUCLEOTIDE SEQUENCE [LARGE SCALE GENOMIC DNA]</scope>
    <source>
        <strain evidence="7 8">CBS 118157</strain>
    </source>
</reference>
<feature type="region of interest" description="Disordered" evidence="5">
    <location>
        <begin position="312"/>
        <end position="405"/>
    </location>
</feature>
<feature type="domain" description="PNPLA" evidence="6">
    <location>
        <begin position="551"/>
        <end position="753"/>
    </location>
</feature>
<dbReference type="Pfam" id="PF01734">
    <property type="entry name" value="Patatin"/>
    <property type="match status" value="1"/>
</dbReference>
<evidence type="ECO:0000256" key="2">
    <source>
        <dbReference type="ARBA" id="ARBA00022963"/>
    </source>
</evidence>
<feature type="compositionally biased region" description="Polar residues" evidence="5">
    <location>
        <begin position="32"/>
        <end position="57"/>
    </location>
</feature>
<feature type="short sequence motif" description="GXGXXG" evidence="4">
    <location>
        <begin position="555"/>
        <end position="560"/>
    </location>
</feature>
<feature type="compositionally biased region" description="Low complexity" evidence="5">
    <location>
        <begin position="131"/>
        <end position="142"/>
    </location>
</feature>
<protein>
    <recommendedName>
        <fullName evidence="6">PNPLA domain-containing protein</fullName>
    </recommendedName>
</protein>
<dbReference type="RefSeq" id="XP_013316576.1">
    <property type="nucleotide sequence ID" value="XM_013461122.1"/>
</dbReference>
<feature type="compositionally biased region" description="Low complexity" evidence="5">
    <location>
        <begin position="388"/>
        <end position="399"/>
    </location>
</feature>
<feature type="short sequence motif" description="DGA/G" evidence="4">
    <location>
        <begin position="740"/>
        <end position="742"/>
    </location>
</feature>
<dbReference type="CDD" id="cd07216">
    <property type="entry name" value="Pat17_PNPLA8_PNPLA9_like3"/>
    <property type="match status" value="1"/>
</dbReference>
<name>A0A0D2D0T6_9EURO</name>
<dbReference type="PROSITE" id="PS51635">
    <property type="entry name" value="PNPLA"/>
    <property type="match status" value="1"/>
</dbReference>
<evidence type="ECO:0000259" key="6">
    <source>
        <dbReference type="PROSITE" id="PS51635"/>
    </source>
</evidence>
<dbReference type="InterPro" id="IPR002641">
    <property type="entry name" value="PNPLA_dom"/>
</dbReference>
<feature type="compositionally biased region" description="Low complexity" evidence="5">
    <location>
        <begin position="58"/>
        <end position="77"/>
    </location>
</feature>
<dbReference type="PANTHER" id="PTHR24185">
    <property type="entry name" value="CALCIUM-INDEPENDENT PHOSPHOLIPASE A2-GAMMA"/>
    <property type="match status" value="1"/>
</dbReference>
<feature type="short sequence motif" description="GXSXG" evidence="4">
    <location>
        <begin position="593"/>
        <end position="597"/>
    </location>
</feature>
<feature type="region of interest" description="Disordered" evidence="5">
    <location>
        <begin position="425"/>
        <end position="448"/>
    </location>
</feature>
<evidence type="ECO:0000256" key="1">
    <source>
        <dbReference type="ARBA" id="ARBA00022801"/>
    </source>
</evidence>
<keyword evidence="3 4" id="KW-0443">Lipid metabolism</keyword>
<dbReference type="GO" id="GO:0019369">
    <property type="term" value="P:arachidonate metabolic process"/>
    <property type="evidence" value="ECO:0007669"/>
    <property type="project" value="TreeGrafter"/>
</dbReference>
<dbReference type="GeneID" id="25326603"/>
<feature type="region of interest" description="Disordered" evidence="5">
    <location>
        <begin position="240"/>
        <end position="260"/>
    </location>
</feature>
<keyword evidence="8" id="KW-1185">Reference proteome</keyword>
<feature type="compositionally biased region" description="Low complexity" evidence="5">
    <location>
        <begin position="356"/>
        <end position="366"/>
    </location>
</feature>
<evidence type="ECO:0000256" key="5">
    <source>
        <dbReference type="SAM" id="MobiDB-lite"/>
    </source>
</evidence>
<keyword evidence="1 4" id="KW-0378">Hydrolase</keyword>
<feature type="compositionally biased region" description="Pro residues" evidence="5">
    <location>
        <begin position="99"/>
        <end position="109"/>
    </location>
</feature>
<dbReference type="GO" id="GO:0016042">
    <property type="term" value="P:lipid catabolic process"/>
    <property type="evidence" value="ECO:0007669"/>
    <property type="project" value="UniProtKB-UniRule"/>
</dbReference>
<feature type="compositionally biased region" description="Low complexity" evidence="5">
    <location>
        <begin position="245"/>
        <end position="256"/>
    </location>
</feature>
<dbReference type="GO" id="GO:0047499">
    <property type="term" value="F:calcium-independent phospholipase A2 activity"/>
    <property type="evidence" value="ECO:0007669"/>
    <property type="project" value="TreeGrafter"/>
</dbReference>
<dbReference type="OrthoDB" id="4161490at2759"/>
<feature type="active site" description="Proton acceptor" evidence="4">
    <location>
        <position position="740"/>
    </location>
</feature>
<dbReference type="GO" id="GO:0016020">
    <property type="term" value="C:membrane"/>
    <property type="evidence" value="ECO:0007669"/>
    <property type="project" value="TreeGrafter"/>
</dbReference>
<dbReference type="HOGENOM" id="CLU_006422_0_0_1"/>
<gene>
    <name evidence="7" type="ORF">PV05_04695</name>
</gene>
<organism evidence="7 8">
    <name type="scientific">Exophiala xenobiotica</name>
    <dbReference type="NCBI Taxonomy" id="348802"/>
    <lineage>
        <taxon>Eukaryota</taxon>
        <taxon>Fungi</taxon>
        <taxon>Dikarya</taxon>
        <taxon>Ascomycota</taxon>
        <taxon>Pezizomycotina</taxon>
        <taxon>Eurotiomycetes</taxon>
        <taxon>Chaetothyriomycetidae</taxon>
        <taxon>Chaetothyriales</taxon>
        <taxon>Herpotrichiellaceae</taxon>
        <taxon>Exophiala</taxon>
    </lineage>
</organism>
<evidence type="ECO:0000256" key="4">
    <source>
        <dbReference type="PROSITE-ProRule" id="PRU01161"/>
    </source>
</evidence>
<dbReference type="Gene3D" id="3.40.1090.10">
    <property type="entry name" value="Cytosolic phospholipase A2 catalytic domain"/>
    <property type="match status" value="1"/>
</dbReference>
<feature type="region of interest" description="Disordered" evidence="5">
    <location>
        <begin position="20"/>
        <end position="144"/>
    </location>
</feature>
<sequence>MPSLAKKSMNFIRDVYTAASNPDRPLLHPQGFQPTTGLSTQFVQPNIPYQQSPSSPYLQPFPVQGQYQQPQGLQTPYSSQYHGQQPTSSNNAWSTPLPSQAPPHTPSPTTPLVHNTYLNHPYNAVSPNAPPGQYQPYGLQQPISGQHMFIPPKPPLPPRAQSQPWQNAESLLVTPAAPSATPGYSPPPPHSAPPSVATCHSNNDRFQHLAELPATRPVPPPLPHRSPTQQVRPELLHEAEHTVRSQMQSSSSPSPSGFMVNDLWPPMTTYYELPAEPASSTHVQQHQFAHAAVSAPTSGRVELPAANYGSEIQDIPAQERRKSSKALSAAVSTGTSSSIISPKDPGSTATASSRIPPTATTPVPEETSPHLNRHHDDRPNSSLSTGRPLTEPSESPSLPYQGPIVESRPFDVHQMAAVLNDIHRASPRMPTPSSPVPATLRSDSNLPYPNAMVTPRPPSNEVATTMYAQTHQAQTPWNSIAAQLIPVAAPKSPVSHSILQNYDPRSAAFGSVVANQQPFPRVDAPQHHSELHSEALRVGENVQKPRVRKILCLDGGGVRGLSELIIIDHLMDSLAHVRGARLEPWQEFDMIAGTSTGGLIALMLGRLRMSVKDCIKAYKEMSKEIFTPSQRTVNLAGRSIDFLHARGRFKSEPLENSIKQMLRFLGRSEDELLADRDSDSPAVFVCAVEGINSDAVVIRSYKSREFDDLKECRIWEAARATSAASRFFDPIKIGDRLYVDGALKHNNPIEKVDEESRGLWPGEERIIVSIGTGSAPGPDVTGDLKALVDALKKIVTETEDTSNAFRKRNRDMVNAGHLYRFNVFHGLADVGLAEHEAVGKIGAHTGTYLRRFDTAADIERCAKSLSESGQRLGYIAGEELKTYKEIKRVSALRCEFCEQCHTGIPYCDGLFMCPECRMIICKECHPTHDESHMRKLLRFRTMQWLPNVPGVPDAASCWHCAQDSPKSRWQCDKCQTSLCRRCAGHVERRDAFLKAHAQQNPDHRSFWALYPQHWTTTTRWITDRCPCQDTGPFAGHCERCHGVIVAGSRTYSCRTCTAEFGSTQAICTNCYAQEDQKHLSAHQWMTTDFIISPGGMDVLTPGARIAFSCTQCPGQEILEGLEHLHPHPNLQLLLSPLLVELCAINAQQACQPDRIQADRARCIDPTTVLCMSCLTVLCYDQRASICLTKQCTWAYCGQCTSSKRVRHRHRVYEVMVNRPPSGATNMIKCCICTQAFMACNFQGLWCGDCNDFDVCLLCVGKVSEGTLTLSDGLPHMKLLKQCKTRSWFWYMKNA</sequence>
<feature type="active site" description="Nucleophile" evidence="4">
    <location>
        <position position="595"/>
    </location>
</feature>
<dbReference type="InterPro" id="IPR016035">
    <property type="entry name" value="Acyl_Trfase/lysoPLipase"/>
</dbReference>
<accession>A0A0D2D0T6</accession>
<evidence type="ECO:0000313" key="7">
    <source>
        <dbReference type="EMBL" id="KIW55992.1"/>
    </source>
</evidence>
<dbReference type="SUPFAM" id="SSF52151">
    <property type="entry name" value="FabD/lysophospholipase-like"/>
    <property type="match status" value="1"/>
</dbReference>
<dbReference type="Proteomes" id="UP000054342">
    <property type="component" value="Unassembled WGS sequence"/>
</dbReference>
<dbReference type="PANTHER" id="PTHR24185:SF1">
    <property type="entry name" value="CALCIUM-INDEPENDENT PHOSPHOLIPASE A2-GAMMA"/>
    <property type="match status" value="1"/>
</dbReference>
<dbReference type="GO" id="GO:0046486">
    <property type="term" value="P:glycerolipid metabolic process"/>
    <property type="evidence" value="ECO:0007669"/>
    <property type="project" value="UniProtKB-ARBA"/>
</dbReference>
<evidence type="ECO:0000256" key="3">
    <source>
        <dbReference type="ARBA" id="ARBA00023098"/>
    </source>
</evidence>
<evidence type="ECO:0000313" key="8">
    <source>
        <dbReference type="Proteomes" id="UP000054342"/>
    </source>
</evidence>
<dbReference type="STRING" id="348802.A0A0D2D0T6"/>
<feature type="region of interest" description="Disordered" evidence="5">
    <location>
        <begin position="176"/>
        <end position="201"/>
    </location>
</feature>